<comment type="caution">
    <text evidence="3">The sequence shown here is derived from an EMBL/GenBank/DDBJ whole genome shotgun (WGS) entry which is preliminary data.</text>
</comment>
<feature type="region of interest" description="Disordered" evidence="1">
    <location>
        <begin position="110"/>
        <end position="132"/>
    </location>
</feature>
<evidence type="ECO:0000256" key="1">
    <source>
        <dbReference type="SAM" id="MobiDB-lite"/>
    </source>
</evidence>
<feature type="transmembrane region" description="Helical" evidence="2">
    <location>
        <begin position="43"/>
        <end position="65"/>
    </location>
</feature>
<dbReference type="EMBL" id="VSSQ01015736">
    <property type="protein sequence ID" value="MPM56392.1"/>
    <property type="molecule type" value="Genomic_DNA"/>
</dbReference>
<keyword evidence="2" id="KW-0472">Membrane</keyword>
<dbReference type="AlphaFoldDB" id="A0A645ASZ8"/>
<keyword evidence="2" id="KW-0812">Transmembrane</keyword>
<organism evidence="3">
    <name type="scientific">bioreactor metagenome</name>
    <dbReference type="NCBI Taxonomy" id="1076179"/>
    <lineage>
        <taxon>unclassified sequences</taxon>
        <taxon>metagenomes</taxon>
        <taxon>ecological metagenomes</taxon>
    </lineage>
</organism>
<feature type="transmembrane region" description="Helical" evidence="2">
    <location>
        <begin position="77"/>
        <end position="101"/>
    </location>
</feature>
<reference evidence="3" key="1">
    <citation type="submission" date="2019-08" db="EMBL/GenBank/DDBJ databases">
        <authorList>
            <person name="Kucharzyk K."/>
            <person name="Murdoch R.W."/>
            <person name="Higgins S."/>
            <person name="Loffler F."/>
        </authorList>
    </citation>
    <scope>NUCLEOTIDE SEQUENCE</scope>
</reference>
<proteinExistence type="predicted"/>
<evidence type="ECO:0008006" key="4">
    <source>
        <dbReference type="Google" id="ProtNLM"/>
    </source>
</evidence>
<gene>
    <name evidence="3" type="ORF">SDC9_103194</name>
</gene>
<evidence type="ECO:0000256" key="2">
    <source>
        <dbReference type="SAM" id="Phobius"/>
    </source>
</evidence>
<protein>
    <recommendedName>
        <fullName evidence="4">DUF4064 domain-containing protein</fullName>
    </recommendedName>
</protein>
<keyword evidence="2" id="KW-1133">Transmembrane helix</keyword>
<evidence type="ECO:0000313" key="3">
    <source>
        <dbReference type="EMBL" id="MPM56392.1"/>
    </source>
</evidence>
<name>A0A645ASZ8_9ZZZZ</name>
<sequence>MKKFIVASMALGIVAGVLALDFMWLVSTGALFIGQNYVNTLNAQGIFLFPSLYTGVLGIAGGIIVKFRRPAGGILMIIAACLAMPNLVSMAMLIVAAVFALKQYEPESASQAVMPPPLPQDEWERGNPATKV</sequence>
<accession>A0A645ASZ8</accession>